<dbReference type="AlphaFoldDB" id="A0A4V2F225"/>
<dbReference type="EMBL" id="SGXA01000001">
    <property type="protein sequence ID" value="RZS75797.1"/>
    <property type="molecule type" value="Genomic_DNA"/>
</dbReference>
<protein>
    <submittedName>
        <fullName evidence="1">Uncharacterized protein</fullName>
    </submittedName>
</protein>
<comment type="caution">
    <text evidence="1">The sequence shown here is derived from an EMBL/GenBank/DDBJ whole genome shotgun (WGS) entry which is preliminary data.</text>
</comment>
<reference evidence="1 2" key="1">
    <citation type="submission" date="2019-02" db="EMBL/GenBank/DDBJ databases">
        <title>Genomic Encyclopedia of Type Strains, Phase IV (KMG-IV): sequencing the most valuable type-strain genomes for metagenomic binning, comparative biology and taxonomic classification.</title>
        <authorList>
            <person name="Goeker M."/>
        </authorList>
    </citation>
    <scope>NUCLEOTIDE SEQUENCE [LARGE SCALE GENOMIC DNA]</scope>
    <source>
        <strain evidence="1 2">DSM 18116</strain>
    </source>
</reference>
<proteinExistence type="predicted"/>
<accession>A0A4V2F225</accession>
<organism evidence="1 2">
    <name type="scientific">Pseudobacter ginsenosidimutans</name>
    <dbReference type="NCBI Taxonomy" id="661488"/>
    <lineage>
        <taxon>Bacteria</taxon>
        <taxon>Pseudomonadati</taxon>
        <taxon>Bacteroidota</taxon>
        <taxon>Chitinophagia</taxon>
        <taxon>Chitinophagales</taxon>
        <taxon>Chitinophagaceae</taxon>
        <taxon>Pseudobacter</taxon>
    </lineage>
</organism>
<dbReference type="Proteomes" id="UP000293874">
    <property type="component" value="Unassembled WGS sequence"/>
</dbReference>
<name>A0A4V2F225_9BACT</name>
<gene>
    <name evidence="1" type="ORF">EV199_1671</name>
</gene>
<sequence>MEVAAIASSKAESSFIAFGNFAGLKTSRLLSELFDISKGKPIKIENCFIICEE</sequence>
<evidence type="ECO:0000313" key="2">
    <source>
        <dbReference type="Proteomes" id="UP000293874"/>
    </source>
</evidence>
<keyword evidence="2" id="KW-1185">Reference proteome</keyword>
<evidence type="ECO:0000313" key="1">
    <source>
        <dbReference type="EMBL" id="RZS75797.1"/>
    </source>
</evidence>